<keyword evidence="4" id="KW-1185">Reference proteome</keyword>
<organism evidence="3 4">
    <name type="scientific">Jannaschia donghaensis</name>
    <dbReference type="NCBI Taxonomy" id="420998"/>
    <lineage>
        <taxon>Bacteria</taxon>
        <taxon>Pseudomonadati</taxon>
        <taxon>Pseudomonadota</taxon>
        <taxon>Alphaproteobacteria</taxon>
        <taxon>Rhodobacterales</taxon>
        <taxon>Roseobacteraceae</taxon>
        <taxon>Jannaschia</taxon>
    </lineage>
</organism>
<dbReference type="SUPFAM" id="SSF47473">
    <property type="entry name" value="EF-hand"/>
    <property type="match status" value="1"/>
</dbReference>
<protein>
    <submittedName>
        <fullName evidence="3">EF hand</fullName>
    </submittedName>
</protein>
<evidence type="ECO:0000256" key="1">
    <source>
        <dbReference type="SAM" id="SignalP"/>
    </source>
</evidence>
<dbReference type="InterPro" id="IPR011992">
    <property type="entry name" value="EF-hand-dom_pair"/>
</dbReference>
<keyword evidence="1" id="KW-0732">Signal</keyword>
<feature type="domain" description="EF-hand" evidence="2">
    <location>
        <begin position="137"/>
        <end position="155"/>
    </location>
</feature>
<feature type="signal peptide" evidence="1">
    <location>
        <begin position="1"/>
        <end position="20"/>
    </location>
</feature>
<reference evidence="3 4" key="1">
    <citation type="submission" date="2015-07" db="EMBL/GenBank/DDBJ databases">
        <authorList>
            <person name="Noorani M."/>
        </authorList>
    </citation>
    <scope>NUCLEOTIDE SEQUENCE [LARGE SCALE GENOMIC DNA]</scope>
    <source>
        <strain evidence="3 4">CECT 7802</strain>
    </source>
</reference>
<dbReference type="Proteomes" id="UP000049222">
    <property type="component" value="Unassembled WGS sequence"/>
</dbReference>
<dbReference type="GO" id="GO:0005509">
    <property type="term" value="F:calcium ion binding"/>
    <property type="evidence" value="ECO:0007669"/>
    <property type="project" value="InterPro"/>
</dbReference>
<dbReference type="STRING" id="420998.JDO7802_00738"/>
<dbReference type="EMBL" id="CXSU01000005">
    <property type="protein sequence ID" value="CTQ48733.1"/>
    <property type="molecule type" value="Genomic_DNA"/>
</dbReference>
<accession>A0A0M6YGW4</accession>
<sequence length="171" mass="18281">MFRAVAALLALCLTALPATAQEGHPMGGAAMVDQSTAFIDAFGVAIDRDHDSTISVEEMDLASVDVFTSMDTDGDARLTRAEMMEWEYGFAELAAFRGRQAEFEVAVTMVFDLLDSDADGGISVAEHTSGLQLARRLADRDGDGGLSLTEFREDFIVITALRRGVGSAGPR</sequence>
<gene>
    <name evidence="3" type="ORF">JDO7802_00738</name>
</gene>
<feature type="chain" id="PRO_5005807880" evidence="1">
    <location>
        <begin position="21"/>
        <end position="171"/>
    </location>
</feature>
<evidence type="ECO:0000313" key="3">
    <source>
        <dbReference type="EMBL" id="CTQ48733.1"/>
    </source>
</evidence>
<dbReference type="RefSeq" id="WP_055082657.1">
    <property type="nucleotide sequence ID" value="NZ_CXSU01000005.1"/>
</dbReference>
<proteinExistence type="predicted"/>
<dbReference type="AlphaFoldDB" id="A0A0M6YGW4"/>
<dbReference type="Pfam" id="PF13202">
    <property type="entry name" value="EF-hand_5"/>
    <property type="match status" value="1"/>
</dbReference>
<dbReference type="InterPro" id="IPR002048">
    <property type="entry name" value="EF_hand_dom"/>
</dbReference>
<evidence type="ECO:0000259" key="2">
    <source>
        <dbReference type="Pfam" id="PF13202"/>
    </source>
</evidence>
<name>A0A0M6YGW4_9RHOB</name>
<evidence type="ECO:0000313" key="4">
    <source>
        <dbReference type="Proteomes" id="UP000049222"/>
    </source>
</evidence>
<dbReference type="Gene3D" id="1.10.238.10">
    <property type="entry name" value="EF-hand"/>
    <property type="match status" value="2"/>
</dbReference>